<gene>
    <name evidence="1" type="ORF">PsYK624_094340</name>
</gene>
<dbReference type="Gene3D" id="6.10.140.2220">
    <property type="match status" value="1"/>
</dbReference>
<dbReference type="EMBL" id="BPQB01000031">
    <property type="protein sequence ID" value="GJE93275.1"/>
    <property type="molecule type" value="Genomic_DNA"/>
</dbReference>
<dbReference type="AlphaFoldDB" id="A0A9P3GED7"/>
<keyword evidence="2" id="KW-1185">Reference proteome</keyword>
<name>A0A9P3GED7_9APHY</name>
<evidence type="ECO:0000313" key="1">
    <source>
        <dbReference type="EMBL" id="GJE93275.1"/>
    </source>
</evidence>
<evidence type="ECO:0000313" key="2">
    <source>
        <dbReference type="Proteomes" id="UP000703269"/>
    </source>
</evidence>
<comment type="caution">
    <text evidence="1">The sequence shown here is derived from an EMBL/GenBank/DDBJ whole genome shotgun (WGS) entry which is preliminary data.</text>
</comment>
<accession>A0A9P3GED7</accession>
<reference evidence="1 2" key="1">
    <citation type="submission" date="2021-08" db="EMBL/GenBank/DDBJ databases">
        <title>Draft Genome Sequence of Phanerochaete sordida strain YK-624.</title>
        <authorList>
            <person name="Mori T."/>
            <person name="Dohra H."/>
            <person name="Suzuki T."/>
            <person name="Kawagishi H."/>
            <person name="Hirai H."/>
        </authorList>
    </citation>
    <scope>NUCLEOTIDE SEQUENCE [LARGE SCALE GENOMIC DNA]</scope>
    <source>
        <strain evidence="1 2">YK-624</strain>
    </source>
</reference>
<dbReference type="OrthoDB" id="2804601at2759"/>
<dbReference type="Proteomes" id="UP000703269">
    <property type="component" value="Unassembled WGS sequence"/>
</dbReference>
<organism evidence="1 2">
    <name type="scientific">Phanerochaete sordida</name>
    <dbReference type="NCBI Taxonomy" id="48140"/>
    <lineage>
        <taxon>Eukaryota</taxon>
        <taxon>Fungi</taxon>
        <taxon>Dikarya</taxon>
        <taxon>Basidiomycota</taxon>
        <taxon>Agaricomycotina</taxon>
        <taxon>Agaricomycetes</taxon>
        <taxon>Polyporales</taxon>
        <taxon>Phanerochaetaceae</taxon>
        <taxon>Phanerochaete</taxon>
    </lineage>
</organism>
<proteinExistence type="predicted"/>
<protein>
    <submittedName>
        <fullName evidence="1">Zinc finger MYND domain-containing protein</fullName>
    </submittedName>
</protein>
<dbReference type="SUPFAM" id="SSF144232">
    <property type="entry name" value="HIT/MYND zinc finger-like"/>
    <property type="match status" value="1"/>
</dbReference>
<sequence length="199" mass="22584">MARLSNIATVSHYIILEHISSIGPLPEACAHATIPFVCDYLVRLVDDAAGDPKIHGVLLKLLVQCRDILRQGSTSRSAAKPIPSRLKFNLFRNTSRRFRDFAVQRIRQESKGEHEMWKSTLDIMDSLGEFLRNDELGPELPAINPFPLLKRCHRPECLCSVYKPSHRMRICAGCCKVAYCNKICQSADWSMRAPFCRKA</sequence>